<sequence length="67" mass="7782">MHIKIISFLWMILISGSTFSQQHFGLRCVGKWKGTMLVYSQGILRKSDAEVQSYQVGFLQTILFKRE</sequence>
<dbReference type="RefSeq" id="WP_144332234.1">
    <property type="nucleotide sequence ID" value="NZ_VLPL01000002.1"/>
</dbReference>
<organism evidence="1 2">
    <name type="scientific">Fluviicola chungangensis</name>
    <dbReference type="NCBI Taxonomy" id="2597671"/>
    <lineage>
        <taxon>Bacteria</taxon>
        <taxon>Pseudomonadati</taxon>
        <taxon>Bacteroidota</taxon>
        <taxon>Flavobacteriia</taxon>
        <taxon>Flavobacteriales</taxon>
        <taxon>Crocinitomicaceae</taxon>
        <taxon>Fluviicola</taxon>
    </lineage>
</organism>
<protein>
    <submittedName>
        <fullName evidence="1">Uncharacterized protein</fullName>
    </submittedName>
</protein>
<evidence type="ECO:0000313" key="2">
    <source>
        <dbReference type="Proteomes" id="UP000316008"/>
    </source>
</evidence>
<reference evidence="1 2" key="1">
    <citation type="submission" date="2019-07" db="EMBL/GenBank/DDBJ databases">
        <authorList>
            <person name="Huq M.A."/>
        </authorList>
    </citation>
    <scope>NUCLEOTIDE SEQUENCE [LARGE SCALE GENOMIC DNA]</scope>
    <source>
        <strain evidence="1 2">MAH-3</strain>
    </source>
</reference>
<gene>
    <name evidence="1" type="ORF">FO442_05930</name>
</gene>
<evidence type="ECO:0000313" key="1">
    <source>
        <dbReference type="EMBL" id="TSJ46697.1"/>
    </source>
</evidence>
<proteinExistence type="predicted"/>
<dbReference type="EMBL" id="VLPL01000002">
    <property type="protein sequence ID" value="TSJ46697.1"/>
    <property type="molecule type" value="Genomic_DNA"/>
</dbReference>
<name>A0A556N3B4_9FLAO</name>
<comment type="caution">
    <text evidence="1">The sequence shown here is derived from an EMBL/GenBank/DDBJ whole genome shotgun (WGS) entry which is preliminary data.</text>
</comment>
<accession>A0A556N3B4</accession>
<keyword evidence="2" id="KW-1185">Reference proteome</keyword>
<dbReference type="AlphaFoldDB" id="A0A556N3B4"/>
<dbReference type="Proteomes" id="UP000316008">
    <property type="component" value="Unassembled WGS sequence"/>
</dbReference>
<dbReference type="OrthoDB" id="1448584at2"/>